<organism evidence="1 2">
    <name type="scientific">Candidatus Methanoperedens nitratireducens</name>
    <dbReference type="NCBI Taxonomy" id="1392998"/>
    <lineage>
        <taxon>Archaea</taxon>
        <taxon>Methanobacteriati</taxon>
        <taxon>Methanobacteriota</taxon>
        <taxon>Stenosarchaea group</taxon>
        <taxon>Methanomicrobia</taxon>
        <taxon>Methanosarcinales</taxon>
        <taxon>ANME-2 cluster</taxon>
        <taxon>Candidatus Methanoperedentaceae</taxon>
        <taxon>Candidatus Methanoperedens</taxon>
    </lineage>
</organism>
<comment type="caution">
    <text evidence="1">The sequence shown here is derived from an EMBL/GenBank/DDBJ whole genome shotgun (WGS) entry which is preliminary data.</text>
</comment>
<dbReference type="EMBL" id="JMIY01000001">
    <property type="protein sequence ID" value="KCZ73248.1"/>
    <property type="molecule type" value="Genomic_DNA"/>
</dbReference>
<dbReference type="Gene3D" id="3.50.50.60">
    <property type="entry name" value="FAD/NAD(P)-binding domain"/>
    <property type="match status" value="1"/>
</dbReference>
<proteinExistence type="predicted"/>
<dbReference type="AlphaFoldDB" id="A0A062V9L8"/>
<gene>
    <name evidence="1" type="ORF">ANME2D_00311</name>
</gene>
<dbReference type="Proteomes" id="UP000027153">
    <property type="component" value="Unassembled WGS sequence"/>
</dbReference>
<accession>A0A062V9L8</accession>
<dbReference type="InterPro" id="IPR050407">
    <property type="entry name" value="Geranylgeranyl_reductase"/>
</dbReference>
<protein>
    <submittedName>
        <fullName evidence="1">Flavin-dependent dehydrogenase</fullName>
    </submittedName>
</protein>
<name>A0A062V9L8_9EURY</name>
<dbReference type="RefSeq" id="WP_048088523.1">
    <property type="nucleotide sequence ID" value="NZ_JMIY01000001.1"/>
</dbReference>
<dbReference type="PANTHER" id="PTHR42685">
    <property type="entry name" value="GERANYLGERANYL DIPHOSPHATE REDUCTASE"/>
    <property type="match status" value="1"/>
</dbReference>
<dbReference type="PANTHER" id="PTHR42685:SF22">
    <property type="entry name" value="CONDITIONED MEDIUM FACTOR RECEPTOR 1"/>
    <property type="match status" value="1"/>
</dbReference>
<dbReference type="SUPFAM" id="SSF51905">
    <property type="entry name" value="FAD/NAD(P)-binding domain"/>
    <property type="match status" value="1"/>
</dbReference>
<evidence type="ECO:0000313" key="1">
    <source>
        <dbReference type="EMBL" id="KCZ73248.1"/>
    </source>
</evidence>
<evidence type="ECO:0000313" key="2">
    <source>
        <dbReference type="Proteomes" id="UP000027153"/>
    </source>
</evidence>
<dbReference type="PRINTS" id="PR00420">
    <property type="entry name" value="RNGMNOXGNASE"/>
</dbReference>
<keyword evidence="2" id="KW-1185">Reference proteome</keyword>
<reference evidence="1 2" key="1">
    <citation type="journal article" date="2013" name="Nature">
        <title>Anaerobic oxidation of methane coupled to nitrate reduction in a novel archaeal lineage.</title>
        <authorList>
            <person name="Haroon M.F."/>
            <person name="Hu S."/>
            <person name="Shi Y."/>
            <person name="Imelfort M."/>
            <person name="Keller J."/>
            <person name="Hugenholtz P."/>
            <person name="Yuan Z."/>
            <person name="Tyson G.W."/>
        </authorList>
    </citation>
    <scope>NUCLEOTIDE SEQUENCE [LARGE SCALE GENOMIC DNA]</scope>
    <source>
        <strain evidence="1 2">ANME-2d</strain>
    </source>
</reference>
<sequence>MSRHKKELLITNGSEIAIIGGGPAGSLFAKFAIEYARKYGIDVNVTIYTSKLFSEAGPKGCKGCVGVINERLNRKLKQHGIVLPKELIMQIIDGYYFISKGGNLYVEKKTKLDDIITVFRGNGPFCSPLNGGFDGFLLEHAKNSGAIVVQSSVRDVIFPKNKEDKITVKYDQGCHKVDLLIGAFGVRSPIIKKFKEIGYQPPETAMACLMEIDCGEKHIEEFIQNTIHIYSFGTPGIDYGIMIPKKRFLTIGIVGKNVKPRNLRDFLSSPLITKILPENPKICCQCCTQIPVTNAKNPFADRLLIIGDAGYSRYYKNGLESAFNSVQIAVKAVFESGISKEAFERDYYPLCKKMFITENIYGRMLFRLNNIIASHEVLSIAHMDLAKKYERKGHQHLDEIQWNMFTGHESYKNIFWEFFEPRLQFELAIETIKEVLERLSKKCRLT</sequence>
<dbReference type="InterPro" id="IPR036188">
    <property type="entry name" value="FAD/NAD-bd_sf"/>
</dbReference>